<keyword evidence="1" id="KW-0677">Repeat</keyword>
<keyword evidence="6" id="KW-1185">Reference proteome</keyword>
<dbReference type="Pfam" id="PF18052">
    <property type="entry name" value="Rx_N"/>
    <property type="match status" value="1"/>
</dbReference>
<evidence type="ECO:0000259" key="4">
    <source>
        <dbReference type="Pfam" id="PF18052"/>
    </source>
</evidence>
<keyword evidence="2" id="KW-0547">Nucleotide-binding</keyword>
<protein>
    <recommendedName>
        <fullName evidence="4">Disease resistance N-terminal domain-containing protein</fullName>
    </recommendedName>
</protein>
<evidence type="ECO:0000256" key="3">
    <source>
        <dbReference type="ARBA" id="ARBA00022821"/>
    </source>
</evidence>
<accession>A0A2P5AZZ4</accession>
<evidence type="ECO:0000313" key="5">
    <source>
        <dbReference type="EMBL" id="PON42118.1"/>
    </source>
</evidence>
<dbReference type="GO" id="GO:0000166">
    <property type="term" value="F:nucleotide binding"/>
    <property type="evidence" value="ECO:0007669"/>
    <property type="project" value="UniProtKB-KW"/>
</dbReference>
<gene>
    <name evidence="5" type="ORF">PanWU01x14_284250</name>
</gene>
<dbReference type="Gene3D" id="1.20.5.4130">
    <property type="match status" value="1"/>
</dbReference>
<evidence type="ECO:0000256" key="1">
    <source>
        <dbReference type="ARBA" id="ARBA00022737"/>
    </source>
</evidence>
<evidence type="ECO:0000256" key="2">
    <source>
        <dbReference type="ARBA" id="ARBA00022741"/>
    </source>
</evidence>
<comment type="caution">
    <text evidence="5">The sequence shown here is derived from an EMBL/GenBank/DDBJ whole genome shotgun (WGS) entry which is preliminary data.</text>
</comment>
<name>A0A2P5AZZ4_PARAD</name>
<dbReference type="Proteomes" id="UP000237105">
    <property type="component" value="Unassembled WGS sequence"/>
</dbReference>
<dbReference type="EMBL" id="JXTB01000399">
    <property type="protein sequence ID" value="PON42118.1"/>
    <property type="molecule type" value="Genomic_DNA"/>
</dbReference>
<dbReference type="AlphaFoldDB" id="A0A2P5AZZ4"/>
<feature type="domain" description="Disease resistance N-terminal" evidence="4">
    <location>
        <begin position="13"/>
        <end position="84"/>
    </location>
</feature>
<evidence type="ECO:0000313" key="6">
    <source>
        <dbReference type="Proteomes" id="UP000237105"/>
    </source>
</evidence>
<keyword evidence="3" id="KW-0611">Plant defense</keyword>
<dbReference type="OrthoDB" id="1166397at2759"/>
<sequence length="91" mass="10227">MGAGILFNFAEGVVGELSSALISATLKKNGLVYGVHDDLRKLKNTASRIQAVLLDAEEKQVENHQLKDWLEKLEHVFYAIDDLVLMQWDQS</sequence>
<organism evidence="5 6">
    <name type="scientific">Parasponia andersonii</name>
    <name type="common">Sponia andersonii</name>
    <dbReference type="NCBI Taxonomy" id="3476"/>
    <lineage>
        <taxon>Eukaryota</taxon>
        <taxon>Viridiplantae</taxon>
        <taxon>Streptophyta</taxon>
        <taxon>Embryophyta</taxon>
        <taxon>Tracheophyta</taxon>
        <taxon>Spermatophyta</taxon>
        <taxon>Magnoliopsida</taxon>
        <taxon>eudicotyledons</taxon>
        <taxon>Gunneridae</taxon>
        <taxon>Pentapetalae</taxon>
        <taxon>rosids</taxon>
        <taxon>fabids</taxon>
        <taxon>Rosales</taxon>
        <taxon>Cannabaceae</taxon>
        <taxon>Parasponia</taxon>
    </lineage>
</organism>
<proteinExistence type="predicted"/>
<dbReference type="GO" id="GO:0006952">
    <property type="term" value="P:defense response"/>
    <property type="evidence" value="ECO:0007669"/>
    <property type="project" value="UniProtKB-KW"/>
</dbReference>
<reference evidence="6" key="1">
    <citation type="submission" date="2016-06" db="EMBL/GenBank/DDBJ databases">
        <title>Parallel loss of symbiosis genes in relatives of nitrogen-fixing non-legume Parasponia.</title>
        <authorList>
            <person name="Van Velzen R."/>
            <person name="Holmer R."/>
            <person name="Bu F."/>
            <person name="Rutten L."/>
            <person name="Van Zeijl A."/>
            <person name="Liu W."/>
            <person name="Santuari L."/>
            <person name="Cao Q."/>
            <person name="Sharma T."/>
            <person name="Shen D."/>
            <person name="Roswanjaya Y."/>
            <person name="Wardhani T."/>
            <person name="Kalhor M.S."/>
            <person name="Jansen J."/>
            <person name="Van den Hoogen J."/>
            <person name="Gungor B."/>
            <person name="Hartog M."/>
            <person name="Hontelez J."/>
            <person name="Verver J."/>
            <person name="Yang W.-C."/>
            <person name="Schijlen E."/>
            <person name="Repin R."/>
            <person name="Schilthuizen M."/>
            <person name="Schranz E."/>
            <person name="Heidstra R."/>
            <person name="Miyata K."/>
            <person name="Fedorova E."/>
            <person name="Kohlen W."/>
            <person name="Bisseling T."/>
            <person name="Smit S."/>
            <person name="Geurts R."/>
        </authorList>
    </citation>
    <scope>NUCLEOTIDE SEQUENCE [LARGE SCALE GENOMIC DNA]</scope>
    <source>
        <strain evidence="6">cv. WU1-14</strain>
    </source>
</reference>
<dbReference type="InterPro" id="IPR041118">
    <property type="entry name" value="Rx_N"/>
</dbReference>